<accession>A0A7W7YMA6</accession>
<dbReference type="Proteomes" id="UP000534294">
    <property type="component" value="Unassembled WGS sequence"/>
</dbReference>
<keyword evidence="3" id="KW-1185">Reference proteome</keyword>
<dbReference type="RefSeq" id="WP_184209821.1">
    <property type="nucleotide sequence ID" value="NZ_JACHIF010000006.1"/>
</dbReference>
<feature type="signal peptide" evidence="1">
    <location>
        <begin position="1"/>
        <end position="21"/>
    </location>
</feature>
<comment type="caution">
    <text evidence="2">The sequence shown here is derived from an EMBL/GenBank/DDBJ whole genome shotgun (WGS) entry which is preliminary data.</text>
</comment>
<proteinExistence type="predicted"/>
<dbReference type="AlphaFoldDB" id="A0A7W7YMA6"/>
<keyword evidence="1" id="KW-0732">Signal</keyword>
<name>A0A7W7YMA6_9BACT</name>
<gene>
    <name evidence="2" type="ORF">HNQ64_003004</name>
</gene>
<evidence type="ECO:0000313" key="3">
    <source>
        <dbReference type="Proteomes" id="UP000534294"/>
    </source>
</evidence>
<organism evidence="2 3">
    <name type="scientific">Prosthecobacter dejongeii</name>
    <dbReference type="NCBI Taxonomy" id="48465"/>
    <lineage>
        <taxon>Bacteria</taxon>
        <taxon>Pseudomonadati</taxon>
        <taxon>Verrucomicrobiota</taxon>
        <taxon>Verrucomicrobiia</taxon>
        <taxon>Verrucomicrobiales</taxon>
        <taxon>Verrucomicrobiaceae</taxon>
        <taxon>Prosthecobacter</taxon>
    </lineage>
</organism>
<dbReference type="EMBL" id="JACHIF010000006">
    <property type="protein sequence ID" value="MBB5038739.1"/>
    <property type="molecule type" value="Genomic_DNA"/>
</dbReference>
<protein>
    <submittedName>
        <fullName evidence="2">Uncharacterized protein</fullName>
    </submittedName>
</protein>
<evidence type="ECO:0000313" key="2">
    <source>
        <dbReference type="EMBL" id="MBB5038739.1"/>
    </source>
</evidence>
<sequence>MKRFFLSALSLLMVAASFGQSPEPAPTAPAAPSMRAELVRSTSGRTLNDRNLADGTMPLKKGMMYDVLEQRMGYVVISANSRKVVVAQTDVTLSPKPVVSTQISPATSGFTPGEIVLISAKYTLEGNQPRNVKNRLSKLVPTGVITEPVKIMVSDDLSSAATLESGRVTVRRSGSNTVFVRGASTNILTVEYSFNGEIRKKQAIEGSYLTLP</sequence>
<reference evidence="2 3" key="1">
    <citation type="submission" date="2020-08" db="EMBL/GenBank/DDBJ databases">
        <title>Genomic Encyclopedia of Type Strains, Phase IV (KMG-IV): sequencing the most valuable type-strain genomes for metagenomic binning, comparative biology and taxonomic classification.</title>
        <authorList>
            <person name="Goeker M."/>
        </authorList>
    </citation>
    <scope>NUCLEOTIDE SEQUENCE [LARGE SCALE GENOMIC DNA]</scope>
    <source>
        <strain evidence="2 3">DSM 12251</strain>
    </source>
</reference>
<feature type="chain" id="PRO_5031466825" evidence="1">
    <location>
        <begin position="22"/>
        <end position="212"/>
    </location>
</feature>
<evidence type="ECO:0000256" key="1">
    <source>
        <dbReference type="SAM" id="SignalP"/>
    </source>
</evidence>